<dbReference type="InterPro" id="IPR038731">
    <property type="entry name" value="RgtA/B/C-like"/>
</dbReference>
<feature type="transmembrane region" description="Helical" evidence="2">
    <location>
        <begin position="304"/>
        <end position="325"/>
    </location>
</feature>
<feature type="transmembrane region" description="Helical" evidence="2">
    <location>
        <begin position="425"/>
        <end position="443"/>
    </location>
</feature>
<feature type="transmembrane region" description="Helical" evidence="2">
    <location>
        <begin position="455"/>
        <end position="474"/>
    </location>
</feature>
<evidence type="ECO:0000256" key="1">
    <source>
        <dbReference type="SAM" id="MobiDB-lite"/>
    </source>
</evidence>
<feature type="compositionally biased region" description="Basic and acidic residues" evidence="1">
    <location>
        <begin position="19"/>
        <end position="47"/>
    </location>
</feature>
<reference evidence="4 5" key="1">
    <citation type="submission" date="2016-10" db="EMBL/GenBank/DDBJ databases">
        <authorList>
            <person name="de Groot N.N."/>
        </authorList>
    </citation>
    <scope>NUCLEOTIDE SEQUENCE [LARGE SCALE GENOMIC DNA]</scope>
    <source>
        <strain evidence="4 5">DSM 22489</strain>
    </source>
</reference>
<keyword evidence="4" id="KW-0328">Glycosyltransferase</keyword>
<keyword evidence="5" id="KW-1185">Reference proteome</keyword>
<keyword evidence="2" id="KW-0472">Membrane</keyword>
<dbReference type="Proteomes" id="UP000236728">
    <property type="component" value="Unassembled WGS sequence"/>
</dbReference>
<feature type="transmembrane region" description="Helical" evidence="2">
    <location>
        <begin position="357"/>
        <end position="374"/>
    </location>
</feature>
<evidence type="ECO:0000313" key="4">
    <source>
        <dbReference type="EMBL" id="SEF75969.1"/>
    </source>
</evidence>
<evidence type="ECO:0000313" key="5">
    <source>
        <dbReference type="Proteomes" id="UP000236728"/>
    </source>
</evidence>
<feature type="transmembrane region" description="Helical" evidence="2">
    <location>
        <begin position="264"/>
        <end position="292"/>
    </location>
</feature>
<dbReference type="EMBL" id="FNVA01000001">
    <property type="protein sequence ID" value="SEF75969.1"/>
    <property type="molecule type" value="Genomic_DNA"/>
</dbReference>
<evidence type="ECO:0000256" key="2">
    <source>
        <dbReference type="SAM" id="Phobius"/>
    </source>
</evidence>
<keyword evidence="2" id="KW-1133">Transmembrane helix</keyword>
<feature type="transmembrane region" description="Helical" evidence="2">
    <location>
        <begin position="187"/>
        <end position="204"/>
    </location>
</feature>
<name>A0A1H5ULL5_9BACT</name>
<feature type="region of interest" description="Disordered" evidence="1">
    <location>
        <begin position="1"/>
        <end position="66"/>
    </location>
</feature>
<feature type="transmembrane region" description="Helical" evidence="2">
    <location>
        <begin position="236"/>
        <end position="252"/>
    </location>
</feature>
<feature type="domain" description="Glycosyltransferase RgtA/B/C/D-like" evidence="3">
    <location>
        <begin position="164"/>
        <end position="319"/>
    </location>
</feature>
<gene>
    <name evidence="4" type="ORF">SAMN05421819_1084</name>
</gene>
<accession>A0A1H5ULL5</accession>
<feature type="transmembrane region" description="Helical" evidence="2">
    <location>
        <begin position="394"/>
        <end position="413"/>
    </location>
</feature>
<dbReference type="GO" id="GO:0016757">
    <property type="term" value="F:glycosyltransferase activity"/>
    <property type="evidence" value="ECO:0007669"/>
    <property type="project" value="UniProtKB-KW"/>
</dbReference>
<evidence type="ECO:0000259" key="3">
    <source>
        <dbReference type="Pfam" id="PF13231"/>
    </source>
</evidence>
<keyword evidence="2" id="KW-0812">Transmembrane</keyword>
<proteinExistence type="predicted"/>
<sequence length="641" mass="70804">MSLNVPQLPVDATGTSPPYRDECPSGPDRDATQHSHADSLPRLEHPPRQRRRTMCTAKGGEGPHPLRTMPILVPTSESQPVTTPAGPLQAIRARAGRALGRAAHWCERHPGWLIAVIFLLYVPAVLDASRHKPLWHDELYTYFLANAPTVKAMLAQSRSFDLNPPLIYLATRGSLHLFGQGAFATRLPEMLAFLVALLALFGFVRRRMGALFAFFAVCVVMQSDIFQLATEARPYALMYAGFLVALLAWQKATDGPAEHNSRRWALAVLPLAVAAMLLSHVFSLAPLAALIAAELFRSLRLRRFDWPVLLGLLLPLALTVLYGPLLSNHGAALYPAAFQPSGDVIFATYIHAIDREIIALLLTAAAVLGLLGVDHLRGGPPSHGHRWFFTQAEWFALGSVLALPLLLMVYLAIRQGAFFVRYAGIMVWAVAVLTAALLARWTMNREGAAAVPDPRAALLGSIIVLLMSGLPFVLPQQMTAHELIPTHANSEPKPEPCQACAITAQLDPTLPLVDASGLAFVEMNHRENDAVLSRLYYLTDAEASARIAHANIFERMPEVVQAFALHGHSEPYAAFMTRHRHFFLFGQHDYPEDWIIPKLIEDGARLQFLRTTHDGYWHDTELYEVWLPSQPVATTPLPRKP</sequence>
<dbReference type="AlphaFoldDB" id="A0A1H5ULL5"/>
<organism evidence="4 5">
    <name type="scientific">Bryocella elongata</name>
    <dbReference type="NCBI Taxonomy" id="863522"/>
    <lineage>
        <taxon>Bacteria</taxon>
        <taxon>Pseudomonadati</taxon>
        <taxon>Acidobacteriota</taxon>
        <taxon>Terriglobia</taxon>
        <taxon>Terriglobales</taxon>
        <taxon>Acidobacteriaceae</taxon>
        <taxon>Bryocella</taxon>
    </lineage>
</organism>
<protein>
    <submittedName>
        <fullName evidence="4">Dolichyl-phosphate-mannose-protein mannosyltransferase</fullName>
    </submittedName>
</protein>
<dbReference type="Pfam" id="PF13231">
    <property type="entry name" value="PMT_2"/>
    <property type="match status" value="1"/>
</dbReference>
<feature type="transmembrane region" description="Helical" evidence="2">
    <location>
        <begin position="210"/>
        <end position="229"/>
    </location>
</feature>
<keyword evidence="4" id="KW-0808">Transferase</keyword>